<dbReference type="PANTHER" id="PTHR48111:SF50">
    <property type="entry name" value="KDP OPERON TRANSCRIPTIONAL REGULATORY PROTEIN KDPE"/>
    <property type="match status" value="1"/>
</dbReference>
<feature type="domain" description="OmpR/PhoB-type" evidence="5">
    <location>
        <begin position="127"/>
        <end position="226"/>
    </location>
</feature>
<dbReference type="InterPro" id="IPR001789">
    <property type="entry name" value="Sig_transdc_resp-reg_receiver"/>
</dbReference>
<evidence type="ECO:0000259" key="5">
    <source>
        <dbReference type="PROSITE" id="PS51755"/>
    </source>
</evidence>
<dbReference type="Gene3D" id="6.10.250.690">
    <property type="match status" value="1"/>
</dbReference>
<dbReference type="Proteomes" id="UP001216253">
    <property type="component" value="Unassembled WGS sequence"/>
</dbReference>
<dbReference type="InterPro" id="IPR016032">
    <property type="entry name" value="Sig_transdc_resp-reg_C-effctor"/>
</dbReference>
<comment type="caution">
    <text evidence="6">The sequence shown here is derived from an EMBL/GenBank/DDBJ whole genome shotgun (WGS) entry which is preliminary data.</text>
</comment>
<dbReference type="InterPro" id="IPR039420">
    <property type="entry name" value="WalR-like"/>
</dbReference>
<dbReference type="SUPFAM" id="SSF52172">
    <property type="entry name" value="CheY-like"/>
    <property type="match status" value="1"/>
</dbReference>
<feature type="DNA-binding region" description="OmpR/PhoB-type" evidence="3">
    <location>
        <begin position="127"/>
        <end position="226"/>
    </location>
</feature>
<dbReference type="InterPro" id="IPR001867">
    <property type="entry name" value="OmpR/PhoB-type_DNA-bd"/>
</dbReference>
<evidence type="ECO:0000256" key="3">
    <source>
        <dbReference type="PROSITE-ProRule" id="PRU01091"/>
    </source>
</evidence>
<dbReference type="CDD" id="cd00383">
    <property type="entry name" value="trans_reg_C"/>
    <property type="match status" value="1"/>
</dbReference>
<keyword evidence="1 3" id="KW-0238">DNA-binding</keyword>
<gene>
    <name evidence="6" type="ORF">PYV00_07065</name>
</gene>
<dbReference type="InterPro" id="IPR036388">
    <property type="entry name" value="WH-like_DNA-bd_sf"/>
</dbReference>
<reference evidence="6 7" key="1">
    <citation type="submission" date="2023-03" db="EMBL/GenBank/DDBJ databases">
        <title>NovoSphingobium album sp. nov. isolated from polycyclic aromatic hydrocarbons- and heavy-metal polluted soil.</title>
        <authorList>
            <person name="Liu Z."/>
            <person name="Wang K."/>
        </authorList>
    </citation>
    <scope>NUCLEOTIDE SEQUENCE [LARGE SCALE GENOMIC DNA]</scope>
    <source>
        <strain evidence="6 7">H3SJ31-1</strain>
    </source>
</reference>
<dbReference type="Gene3D" id="1.10.10.10">
    <property type="entry name" value="Winged helix-like DNA-binding domain superfamily/Winged helix DNA-binding domain"/>
    <property type="match status" value="1"/>
</dbReference>
<dbReference type="PROSITE" id="PS51755">
    <property type="entry name" value="OMPR_PHOB"/>
    <property type="match status" value="1"/>
</dbReference>
<dbReference type="Pfam" id="PF00072">
    <property type="entry name" value="Response_reg"/>
    <property type="match status" value="1"/>
</dbReference>
<evidence type="ECO:0000313" key="6">
    <source>
        <dbReference type="EMBL" id="MDE8651478.1"/>
    </source>
</evidence>
<evidence type="ECO:0000256" key="2">
    <source>
        <dbReference type="PROSITE-ProRule" id="PRU00169"/>
    </source>
</evidence>
<keyword evidence="2" id="KW-0597">Phosphoprotein</keyword>
<sequence>MRLRHRILIVEDEPCLRRLMQRTLSAAGHAVAATDWDRFWEKPDASEHDAVLLDLMTVDRMEEAIGAIRQRSDAIVVVILSREAREHWPRAFDQGADDFLLEPFDTDDLVARIRVALRRHLTRNGGTAVCRAGDVMIDLLDRRVTRDGRGVDLTRKEFLVLLQLARFPGRLVTHDEIIQTIWSVRKKNAVAYLRVLIQALRRKLGDWPAQARIIENVMGSGYRLRAIPT</sequence>
<dbReference type="InterPro" id="IPR011006">
    <property type="entry name" value="CheY-like_superfamily"/>
</dbReference>
<feature type="modified residue" description="4-aspartylphosphate" evidence="2">
    <location>
        <position position="54"/>
    </location>
</feature>
<evidence type="ECO:0000259" key="4">
    <source>
        <dbReference type="PROSITE" id="PS50110"/>
    </source>
</evidence>
<keyword evidence="7" id="KW-1185">Reference proteome</keyword>
<feature type="domain" description="Response regulatory" evidence="4">
    <location>
        <begin position="6"/>
        <end position="117"/>
    </location>
</feature>
<dbReference type="SUPFAM" id="SSF46894">
    <property type="entry name" value="C-terminal effector domain of the bipartite response regulators"/>
    <property type="match status" value="1"/>
</dbReference>
<dbReference type="PANTHER" id="PTHR48111">
    <property type="entry name" value="REGULATOR OF RPOS"/>
    <property type="match status" value="1"/>
</dbReference>
<dbReference type="SMART" id="SM00862">
    <property type="entry name" value="Trans_reg_C"/>
    <property type="match status" value="1"/>
</dbReference>
<dbReference type="PROSITE" id="PS50110">
    <property type="entry name" value="RESPONSE_REGULATORY"/>
    <property type="match status" value="1"/>
</dbReference>
<protein>
    <submittedName>
        <fullName evidence="6">Response regulator transcription factor</fullName>
    </submittedName>
</protein>
<accession>A0ABT5WR63</accession>
<organism evidence="6 7">
    <name type="scientific">Novosphingobium album</name>
    <name type="common">ex Liu et al. 2023</name>
    <dbReference type="NCBI Taxonomy" id="3031130"/>
    <lineage>
        <taxon>Bacteria</taxon>
        <taxon>Pseudomonadati</taxon>
        <taxon>Pseudomonadota</taxon>
        <taxon>Alphaproteobacteria</taxon>
        <taxon>Sphingomonadales</taxon>
        <taxon>Sphingomonadaceae</taxon>
        <taxon>Novosphingobium</taxon>
    </lineage>
</organism>
<evidence type="ECO:0000313" key="7">
    <source>
        <dbReference type="Proteomes" id="UP001216253"/>
    </source>
</evidence>
<evidence type="ECO:0000256" key="1">
    <source>
        <dbReference type="ARBA" id="ARBA00023125"/>
    </source>
</evidence>
<dbReference type="EMBL" id="JARESE010000018">
    <property type="protein sequence ID" value="MDE8651478.1"/>
    <property type="molecule type" value="Genomic_DNA"/>
</dbReference>
<dbReference type="Gene3D" id="3.40.50.2300">
    <property type="match status" value="1"/>
</dbReference>
<dbReference type="SMART" id="SM00448">
    <property type="entry name" value="REC"/>
    <property type="match status" value="1"/>
</dbReference>
<proteinExistence type="predicted"/>
<dbReference type="Pfam" id="PF00486">
    <property type="entry name" value="Trans_reg_C"/>
    <property type="match status" value="1"/>
</dbReference>
<name>A0ABT5WR63_9SPHN</name>